<evidence type="ECO:0000256" key="3">
    <source>
        <dbReference type="ARBA" id="ARBA00023295"/>
    </source>
</evidence>
<dbReference type="SMART" id="SM00641">
    <property type="entry name" value="Glyco_25"/>
    <property type="match status" value="1"/>
</dbReference>
<evidence type="ECO:0000256" key="4">
    <source>
        <dbReference type="SAM" id="MobiDB-lite"/>
    </source>
</evidence>
<dbReference type="SUPFAM" id="SSF51445">
    <property type="entry name" value="(Trans)glycosidases"/>
    <property type="match status" value="1"/>
</dbReference>
<feature type="compositionally biased region" description="Polar residues" evidence="4">
    <location>
        <begin position="30"/>
        <end position="40"/>
    </location>
</feature>
<evidence type="ECO:0000313" key="7">
    <source>
        <dbReference type="Proteomes" id="UP000251558"/>
    </source>
</evidence>
<dbReference type="GO" id="GO:0016998">
    <property type="term" value="P:cell wall macromolecule catabolic process"/>
    <property type="evidence" value="ECO:0007669"/>
    <property type="project" value="InterPro"/>
</dbReference>
<dbReference type="PANTHER" id="PTHR34135:SF2">
    <property type="entry name" value="LYSOZYME"/>
    <property type="match status" value="1"/>
</dbReference>
<comment type="caution">
    <text evidence="6">The sequence shown here is derived from an EMBL/GenBank/DDBJ whole genome shotgun (WGS) entry which is preliminary data.</text>
</comment>
<dbReference type="InterPro" id="IPR017853">
    <property type="entry name" value="GH"/>
</dbReference>
<dbReference type="InterPro" id="IPR002053">
    <property type="entry name" value="Glyco_hydro_25"/>
</dbReference>
<feature type="region of interest" description="Disordered" evidence="4">
    <location>
        <begin position="30"/>
        <end position="107"/>
    </location>
</feature>
<dbReference type="OrthoDB" id="9798192at2"/>
<keyword evidence="5" id="KW-0732">Signal</keyword>
<reference evidence="7" key="1">
    <citation type="submission" date="2018-06" db="EMBL/GenBank/DDBJ databases">
        <authorList>
            <person name="Helene L.C."/>
            <person name="Dall'Agnol R."/>
            <person name="Delamuta J.R."/>
            <person name="Hungria M."/>
        </authorList>
    </citation>
    <scope>NUCLEOTIDE SEQUENCE [LARGE SCALE GENOMIC DNA]</scope>
    <source>
        <strain evidence="7">AC99b</strain>
    </source>
</reference>
<keyword evidence="7" id="KW-1185">Reference proteome</keyword>
<feature type="chain" id="PRO_5016357315" evidence="5">
    <location>
        <begin position="18"/>
        <end position="387"/>
    </location>
</feature>
<dbReference type="CDD" id="cd06413">
    <property type="entry name" value="GH25_muramidase_1"/>
    <property type="match status" value="1"/>
</dbReference>
<name>A0A330HQV8_9HYPH</name>
<dbReference type="Proteomes" id="UP000251558">
    <property type="component" value="Unassembled WGS sequence"/>
</dbReference>
<dbReference type="InterPro" id="IPR018077">
    <property type="entry name" value="Glyco_hydro_fam25_subgr"/>
</dbReference>
<feature type="signal peptide" evidence="5">
    <location>
        <begin position="1"/>
        <end position="17"/>
    </location>
</feature>
<evidence type="ECO:0000256" key="1">
    <source>
        <dbReference type="ARBA" id="ARBA00010646"/>
    </source>
</evidence>
<dbReference type="Gene3D" id="3.20.20.80">
    <property type="entry name" value="Glycosidases"/>
    <property type="match status" value="1"/>
</dbReference>
<evidence type="ECO:0000313" key="6">
    <source>
        <dbReference type="EMBL" id="RAZ89942.1"/>
    </source>
</evidence>
<reference evidence="6 7" key="2">
    <citation type="submission" date="2018-07" db="EMBL/GenBank/DDBJ databases">
        <title>Diversity of Mesorhizobium strains in Brazil.</title>
        <authorList>
            <person name="Helene L.C.F."/>
            <person name="Dall'Agnol R."/>
            <person name="Delamuta J.R.M."/>
            <person name="Hungria M."/>
        </authorList>
    </citation>
    <scope>NUCLEOTIDE SEQUENCE [LARGE SCALE GENOMIC DNA]</scope>
    <source>
        <strain evidence="6 7">AC99b</strain>
    </source>
</reference>
<dbReference type="GO" id="GO:0009253">
    <property type="term" value="P:peptidoglycan catabolic process"/>
    <property type="evidence" value="ECO:0007669"/>
    <property type="project" value="InterPro"/>
</dbReference>
<dbReference type="GO" id="GO:0003796">
    <property type="term" value="F:lysozyme activity"/>
    <property type="evidence" value="ECO:0007669"/>
    <property type="project" value="InterPro"/>
</dbReference>
<dbReference type="Pfam" id="PF01183">
    <property type="entry name" value="Glyco_hydro_25"/>
    <property type="match status" value="1"/>
</dbReference>
<evidence type="ECO:0000256" key="5">
    <source>
        <dbReference type="SAM" id="SignalP"/>
    </source>
</evidence>
<evidence type="ECO:0000256" key="2">
    <source>
        <dbReference type="ARBA" id="ARBA00022801"/>
    </source>
</evidence>
<dbReference type="GO" id="GO:0016052">
    <property type="term" value="P:carbohydrate catabolic process"/>
    <property type="evidence" value="ECO:0007669"/>
    <property type="project" value="TreeGrafter"/>
</dbReference>
<protein>
    <submittedName>
        <fullName evidence="6">Muramidase</fullName>
    </submittedName>
</protein>
<proteinExistence type="inferred from homology"/>
<keyword evidence="3" id="KW-0326">Glycosidase</keyword>
<dbReference type="EMBL" id="QMBP01000007">
    <property type="protein sequence ID" value="RAZ89942.1"/>
    <property type="molecule type" value="Genomic_DNA"/>
</dbReference>
<sequence length="387" mass="42516">MRISGVVGFLFASLCLAGCSSTSGVDALQMPSNETTSSVVRPSASVPKGMRTVVTERTVETASMSGAARMKPPAPLLDEENASSGEDSAGAIDENSHPGDGTSRPFGLAEEETVNFPPQGLPDNAEPPVQEAALVSPPKRLSRAAPAMLAGPVTRYAFRDAKPINFGRASPRHLAVHGVDVSRWQGDINWGKLRAQGANFAYIKATDGGDHLDPMFMRNWRNADAAGLKRGAYHFFYWCRTAGEQADWFIRNVPKVDGALPPVIDVEWNGDSSCQRRPSREKVLEKMQVFMDKLERHYGQRPIIYTSPDFYRDNLRGAFPDYPFWLRAVAAHPSKVYPGRKWVFWQYSGSGLSHGVSGRIDLNVFHGDERQWQAWFGGGGQMVADAD</sequence>
<gene>
    <name evidence="6" type="ORF">DPM33_16480</name>
</gene>
<accession>A0A330HQV8</accession>
<dbReference type="AlphaFoldDB" id="A0A330HQV8"/>
<keyword evidence="2" id="KW-0378">Hydrolase</keyword>
<comment type="similarity">
    <text evidence="1">Belongs to the glycosyl hydrolase 25 family.</text>
</comment>
<dbReference type="PROSITE" id="PS51904">
    <property type="entry name" value="GLYCOSYL_HYDROL_F25_2"/>
    <property type="match status" value="1"/>
</dbReference>
<organism evidence="6 7">
    <name type="scientific">Mesorhizobium hawassense</name>
    <dbReference type="NCBI Taxonomy" id="1209954"/>
    <lineage>
        <taxon>Bacteria</taxon>
        <taxon>Pseudomonadati</taxon>
        <taxon>Pseudomonadota</taxon>
        <taxon>Alphaproteobacteria</taxon>
        <taxon>Hyphomicrobiales</taxon>
        <taxon>Phyllobacteriaceae</taxon>
        <taxon>Mesorhizobium</taxon>
    </lineage>
</organism>
<dbReference type="PANTHER" id="PTHR34135">
    <property type="entry name" value="LYSOZYME"/>
    <property type="match status" value="1"/>
</dbReference>